<proteinExistence type="predicted"/>
<name>A0AAD2HCI9_9AGAR</name>
<organism evidence="1 2">
    <name type="scientific">Mycena citricolor</name>
    <dbReference type="NCBI Taxonomy" id="2018698"/>
    <lineage>
        <taxon>Eukaryota</taxon>
        <taxon>Fungi</taxon>
        <taxon>Dikarya</taxon>
        <taxon>Basidiomycota</taxon>
        <taxon>Agaricomycotina</taxon>
        <taxon>Agaricomycetes</taxon>
        <taxon>Agaricomycetidae</taxon>
        <taxon>Agaricales</taxon>
        <taxon>Marasmiineae</taxon>
        <taxon>Mycenaceae</taxon>
        <taxon>Mycena</taxon>
    </lineage>
</organism>
<dbReference type="EMBL" id="CAVNYO010000174">
    <property type="protein sequence ID" value="CAK5271697.1"/>
    <property type="molecule type" value="Genomic_DNA"/>
</dbReference>
<evidence type="ECO:0000313" key="1">
    <source>
        <dbReference type="EMBL" id="CAK5271697.1"/>
    </source>
</evidence>
<accession>A0AAD2HCI9</accession>
<gene>
    <name evidence="1" type="ORF">MYCIT1_LOCUS16937</name>
</gene>
<protein>
    <submittedName>
        <fullName evidence="1">Uncharacterized protein</fullName>
    </submittedName>
</protein>
<reference evidence="1" key="1">
    <citation type="submission" date="2023-11" db="EMBL/GenBank/DDBJ databases">
        <authorList>
            <person name="De Vega J J."/>
            <person name="De Vega J J."/>
        </authorList>
    </citation>
    <scope>NUCLEOTIDE SEQUENCE</scope>
</reference>
<sequence length="71" mass="7779">MILLMWANSPRHTFGIRRAGLANGYVLACETNVGAPRSRMALGTPVVPHMVRFTDLTVSVSSVFGYERDSP</sequence>
<dbReference type="Proteomes" id="UP001295794">
    <property type="component" value="Unassembled WGS sequence"/>
</dbReference>
<dbReference type="AlphaFoldDB" id="A0AAD2HCI9"/>
<evidence type="ECO:0000313" key="2">
    <source>
        <dbReference type="Proteomes" id="UP001295794"/>
    </source>
</evidence>
<keyword evidence="2" id="KW-1185">Reference proteome</keyword>
<comment type="caution">
    <text evidence="1">The sequence shown here is derived from an EMBL/GenBank/DDBJ whole genome shotgun (WGS) entry which is preliminary data.</text>
</comment>